<reference evidence="2 4" key="1">
    <citation type="submission" date="2016-09" db="EMBL/GenBank/DDBJ databases">
        <authorList>
            <consortium name="Pathogen Informatics"/>
        </authorList>
    </citation>
    <scope>NUCLEOTIDE SEQUENCE [LARGE SCALE GENOMIC DNA]</scope>
    <source>
        <strain evidence="2 4">82B</strain>
    </source>
</reference>
<dbReference type="OrthoDB" id="121974at2"/>
<evidence type="ECO:0000313" key="3">
    <source>
        <dbReference type="Proteomes" id="UP000095412"/>
    </source>
</evidence>
<keyword evidence="3" id="KW-1185">Reference proteome</keyword>
<dbReference type="Proteomes" id="UP000095768">
    <property type="component" value="Unassembled WGS sequence"/>
</dbReference>
<dbReference type="RefSeq" id="WP_069996152.1">
    <property type="nucleotide sequence ID" value="NZ_FMPG01000012.1"/>
</dbReference>
<accession>A0A1D4PJZ0</accession>
<dbReference type="InterPro" id="IPR032710">
    <property type="entry name" value="NTF2-like_dom_sf"/>
</dbReference>
<evidence type="ECO:0000313" key="1">
    <source>
        <dbReference type="EMBL" id="SCT23085.1"/>
    </source>
</evidence>
<protein>
    <submittedName>
        <fullName evidence="2">Uncharacterized protein conserved in bacteria</fullName>
    </submittedName>
</protein>
<dbReference type="EMBL" id="FMPI01000016">
    <property type="protein sequence ID" value="SCT23085.1"/>
    <property type="molecule type" value="Genomic_DNA"/>
</dbReference>
<dbReference type="Proteomes" id="UP000095412">
    <property type="component" value="Unassembled WGS sequence"/>
</dbReference>
<gene>
    <name evidence="2" type="ORF">SAMEA2297795_02192</name>
    <name evidence="1" type="ORF">SAMEA2297796_01975</name>
</gene>
<name>A0A1D4PJZ0_9STAP</name>
<evidence type="ECO:0000313" key="2">
    <source>
        <dbReference type="EMBL" id="SCT30339.1"/>
    </source>
</evidence>
<sequence>MIEYEWLHLNRDAREKGKVKEVLHPDFKEFGKSGKVYDKTDISDIKLDGDEYEIHEFLEYSLSDDCKLCTYTLYSITKNSVTNRSSIWKYYEDDWKLLFHQGTEKAI</sequence>
<reference evidence="1 3" key="2">
    <citation type="submission" date="2016-09" db="EMBL/GenBank/DDBJ databases">
        <authorList>
            <consortium name="Pathogen Informatics"/>
            <person name="Sun Q."/>
            <person name="Inoue M."/>
        </authorList>
    </citation>
    <scope>NUCLEOTIDE SEQUENCE [LARGE SCALE GENOMIC DNA]</scope>
    <source>
        <strain evidence="1 3">82C</strain>
    </source>
</reference>
<dbReference type="EMBL" id="FMPG01000012">
    <property type="protein sequence ID" value="SCT30339.1"/>
    <property type="molecule type" value="Genomic_DNA"/>
</dbReference>
<evidence type="ECO:0000313" key="4">
    <source>
        <dbReference type="Proteomes" id="UP000095768"/>
    </source>
</evidence>
<organism evidence="2 4">
    <name type="scientific">Staphylococcus caeli</name>
    <dbReference type="NCBI Taxonomy" id="2201815"/>
    <lineage>
        <taxon>Bacteria</taxon>
        <taxon>Bacillati</taxon>
        <taxon>Bacillota</taxon>
        <taxon>Bacilli</taxon>
        <taxon>Bacillales</taxon>
        <taxon>Staphylococcaceae</taxon>
        <taxon>Staphylococcus</taxon>
    </lineage>
</organism>
<dbReference type="SUPFAM" id="SSF54427">
    <property type="entry name" value="NTF2-like"/>
    <property type="match status" value="1"/>
</dbReference>
<dbReference type="AlphaFoldDB" id="A0A1D4PJZ0"/>
<proteinExistence type="predicted"/>